<dbReference type="InterPro" id="IPR046022">
    <property type="entry name" value="DUF5979"/>
</dbReference>
<feature type="domain" description="DUF5979" evidence="4">
    <location>
        <begin position="2592"/>
        <end position="2709"/>
    </location>
</feature>
<feature type="domain" description="DUF5979" evidence="4">
    <location>
        <begin position="2714"/>
        <end position="2832"/>
    </location>
</feature>
<feature type="signal peptide" evidence="3">
    <location>
        <begin position="1"/>
        <end position="31"/>
    </location>
</feature>
<feature type="domain" description="DUF5979" evidence="4">
    <location>
        <begin position="2839"/>
        <end position="2945"/>
    </location>
</feature>
<dbReference type="EMBL" id="JABACI010000004">
    <property type="protein sequence ID" value="NLP84926.1"/>
    <property type="molecule type" value="Genomic_DNA"/>
</dbReference>
<keyword evidence="2" id="KW-0812">Transmembrane</keyword>
<protein>
    <recommendedName>
        <fullName evidence="4">DUF5979 domain-containing protein</fullName>
    </recommendedName>
</protein>
<organism evidence="5 6">
    <name type="scientific">Microbacterium salsuginis</name>
    <dbReference type="NCBI Taxonomy" id="2722803"/>
    <lineage>
        <taxon>Bacteria</taxon>
        <taxon>Bacillati</taxon>
        <taxon>Actinomycetota</taxon>
        <taxon>Actinomycetes</taxon>
        <taxon>Micrococcales</taxon>
        <taxon>Microbacteriaceae</taxon>
        <taxon>Microbacterium</taxon>
    </lineage>
</organism>
<reference evidence="5 6" key="1">
    <citation type="submission" date="2020-04" db="EMBL/GenBank/DDBJ databases">
        <title>CFH 90308 Microbacterium sp.</title>
        <authorList>
            <person name="Nie G."/>
            <person name="Ming H."/>
            <person name="Xia T."/>
        </authorList>
    </citation>
    <scope>NUCLEOTIDE SEQUENCE [LARGE SCALE GENOMIC DNA]</scope>
    <source>
        <strain evidence="5 6">CFH 90308</strain>
    </source>
</reference>
<accession>A0ABX1KD11</accession>
<dbReference type="Proteomes" id="UP001429745">
    <property type="component" value="Unassembled WGS sequence"/>
</dbReference>
<evidence type="ECO:0000256" key="1">
    <source>
        <dbReference type="SAM" id="MobiDB-lite"/>
    </source>
</evidence>
<feature type="domain" description="DUF5979" evidence="4">
    <location>
        <begin position="2156"/>
        <end position="2261"/>
    </location>
</feature>
<name>A0ABX1KD11_9MICO</name>
<feature type="compositionally biased region" description="Low complexity" evidence="1">
    <location>
        <begin position="2801"/>
        <end position="2818"/>
    </location>
</feature>
<dbReference type="PROSITE" id="PS51318">
    <property type="entry name" value="TAT"/>
    <property type="match status" value="1"/>
</dbReference>
<evidence type="ECO:0000313" key="5">
    <source>
        <dbReference type="EMBL" id="NLP84926.1"/>
    </source>
</evidence>
<feature type="domain" description="DUF5979" evidence="4">
    <location>
        <begin position="2484"/>
        <end position="2587"/>
    </location>
</feature>
<feature type="domain" description="DUF5979" evidence="4">
    <location>
        <begin position="1930"/>
        <end position="2034"/>
    </location>
</feature>
<comment type="caution">
    <text evidence="5">The sequence shown here is derived from an EMBL/GenBank/DDBJ whole genome shotgun (WGS) entry which is preliminary data.</text>
</comment>
<evidence type="ECO:0000256" key="3">
    <source>
        <dbReference type="SAM" id="SignalP"/>
    </source>
</evidence>
<keyword evidence="3" id="KW-0732">Signal</keyword>
<evidence type="ECO:0000313" key="6">
    <source>
        <dbReference type="Proteomes" id="UP001429745"/>
    </source>
</evidence>
<evidence type="ECO:0000256" key="2">
    <source>
        <dbReference type="SAM" id="Phobius"/>
    </source>
</evidence>
<keyword evidence="6" id="KW-1185">Reference proteome</keyword>
<dbReference type="Pfam" id="PF19407">
    <property type="entry name" value="DUF5979"/>
    <property type="match status" value="9"/>
</dbReference>
<feature type="domain" description="DUF5979" evidence="4">
    <location>
        <begin position="2056"/>
        <end position="2152"/>
    </location>
</feature>
<sequence length="2987" mass="311236">MQRRRRWLAGLTVVALATASVVFGVAPAANAAAFSMSKTAVEAGPFSPGDSVTYQISVACSAPTEAGCFNTVLSDPLPDPLIFNPAIPNPVTVSIAPPAGQPAGEYDLQVDAAGNSFTVTPGLDVDVDPVVWPGGYTMTVTVNAIVDPATDGTWDGATVTNTATTTGDNAPVVTAYADIILDVETTLVPSIVKTVSPTSTIPAVAGQPVDWTVVPGNNSNQNVDTIVVQDPITPPSEFGGYLDVTDYDVTAPTGTTSTTTEYYVDGAWTTTVPDPISDSGGIRVTFTGTFAPGATGNVVVHTVTNETVADIPDDTDVTVTNDAQSTVATGGETSDPVPDDASITIAQRLPDVTVEKSFADSSLTSGQSTTATITSTVGAQNVQTLTVTEPSAGTATFTEQGLTFDGFGDGIAWPVAATSAEITYTYSDCAESTASTTTPDTLPAPTDGCTVEGFTVVYSSTGNGIVSGAYTTIPMDVTALPTETAVASTNVVDTAVENTQGQTGVDDAEAPFTIEPLFLDTSVTKSIAPETIWGVPGTDADITLTGNVTPESNAGSERLVISDPVDPTAESEFWDNFTATEIDNTDIPECTTLTVRYWDEPDGPWTDFPGATEVPGPEQLWSYQIPTELQDDIGGIQFEYLPMDAEGCPELLQPGFTVVTHIDVEVTDPHDEEVTFTNTAQSLVDNPDAGGEHTADASDDINLLPIDGGPGPDFLDKEWTPDDDVPAQSGEVRTARLWWSTDGLNISEMTLTDISETEDPQNTVATVYDAFDLVRIDPITPDTDPLIVDDVVTEVSLYLDGVGWTDITAQACANGCDGEFGGYTLTGPQAADALAVRIVLTERTAGAGVGSSYDRRPLDLDFRVRDTLRSDPSQWVLGDLHTYTYNTGEPGLVDNTASAGGVNTATGVDSVDVDNDTILIVDEPINAALTKDFDQDQLGLPDAAAGVDPGDYPLISATLVATNTSSSRVSGMVIDEPSATQPDPTVFETLNLYDIDAIQRPQGISEAQTTITLDRDGATTGYTYAEALALAPGDLADVTGVSVAFRSGDGSAVIPSTATGSLTLTWQLRDMLRSDPSQPVTVTPDGESIVNDAHTQLESPVLDECADNQCGTGAADASDEFVIVAASYAIETTKSITPASIYEDQSNTYVTALGGRPNGTARTTFFSLTDTTATFWNTMDYASAQITVPAPVNQVAMDVLVDDDAGSDVVYTEVGGALVATCNGLPITDDSPCWADGEWTDAAAGSTVTFDLPDGVTDEGTVVGVRFRAQQVDAEGDVVQWERPFNPQLTFSLTTERREFLRSDPTVLVSTTRPDLQPNPGETELGVISDDVQSFSTAQFGEAQEFQQTGQAADSAVVLHRPNAVRITKTRGSSTLISPSGTIPYIIVVQNSGQWDMTGFHVVDQVETDAEGSLLVEPDPTAYTFALSGPGAPADPGFTASLNEDTGELSIDGPADFVFNAGWTLTVNAPLMFRDDVTPDTTVSNEVTVTSDRLFETCEGTTVVNGVDLTPKPVENTPPGVAACSADTEITPLASATIAAKKYVQGNNAGDPAVPGDDDLGVLNVEGDAAACDPSVPGVTDDGFYSYPCAPVTRPGGEETWRIDFTNAGNTSARVVAAVDTLPEVGDQGVIVPADRESEFPVTLSGTFSANLPELVDSEYASYSVYLSPVQLTQACNTNAIKVWTENASADPTCNFDWELASPATLQAARSMMMVLEYENPDVLSPPPGLRPGETLRLTYETQTPFVLPANSAVPDGLPVAYNSFATASRSNATVTQPERPSLVVEPQKVGVAAATGQLLLAKDVEAPDFATDVDLPESYPLLVTCTSGGEAVTLLHEDGSDASRPSVAADGTVLAYNSTTGGPVNLPLFSTCTVVEDPVIPGVTVTVDPEDGVIADRDWSEEPSVWDPYSGDPEQSSIQVTNQYAAGGFTVEKSVDNGGAVNQDDIPIVYDRTYSFEASCTYLDQETIPEVDLEFTLADGESKTFSDIPAGAECTVTETDAGGAPVTTVLVTEDGVAGDPATSTEASFTILPYAEGSTTALTLVGFENAFTTGPVEVTKVIVDPGGWGTADFTVEMSCTLDGVTPNPVFEDSATLNATNTTWLVEDLPTGAECTVTETADGGANSSTPSVTVTVGNDPQVPVEAAITNTFTIGSLEVQKQLDGAPADALDPATTYEYEVSLACTRVVNGETVDVAVPGGATRTITGAGTALYEGLPTGAECTLTETDAGFATGTPTIDPTPVIIGEGATPVVVTVTNEFENGAVSVAKTVDAPDGFPVPDSFTATVSCTWQGADVPLADDGAVTIVPGEDPVVIPDVPVGSICTVAEDDFGQTGTTVTPESITVTAADQTFGFQVENTYEWASLEVGKLVESAAPEVPTGFEFHVVCTFQGETVVDETFTLNQDETETITEIPARSECTVTETDEREADATVTEADVPGVGGDLAPIIDQETRTVVIPELQPDGTAEVNTVTYTNLYDATALVLVKEFEGAGADQFGLDQTFTFTVTCTFAGETLIDQQVELNAENGWSTPVHDVVAGSECTVVENDLNGADAVVIEPNDGENTSIGTGIVPPGGGLVTVTATNWYLTGSLEVTKTFAGDGADKFGGSAFELSLRCVRDGEVVDIPDGRIRVVSADVPTALWENLPTGSQCLLTEVDDGGANSTEILDAQGNVVAGDGEGYTFTVVTDPTILSVEDQPQPSLEVRNTFNFAQVSVSKAVDDSGAVDQNGEPIAYGPFEVELSCLWNQQQVSAAEAMTQTIADGETVTWTELPEDAECTVTETDDAGAQSTTIVVTEGGDTADPQTATTTPLAPLPNTDAADQTSVAITNTFGVSDLGIAKVVDGTAASTVTRTFPVDVTCVLIDASHPAPGLIVHDASYDIGGPGGLTADIENLPAGSECTVTETNTGDADRTTMTIDGEEQPGTTGTVTLASGQVAIVFTNTFIAPLPPTGLEARATVIALALGFLVIAGGVVLVIGAMRRRRLN</sequence>
<feature type="transmembrane region" description="Helical" evidence="2">
    <location>
        <begin position="2960"/>
        <end position="2981"/>
    </location>
</feature>
<feature type="domain" description="DUF5979" evidence="4">
    <location>
        <begin position="2265"/>
        <end position="2361"/>
    </location>
</feature>
<dbReference type="InterPro" id="IPR006311">
    <property type="entry name" value="TAT_signal"/>
</dbReference>
<gene>
    <name evidence="5" type="ORF">HF576_13825</name>
</gene>
<dbReference type="RefSeq" id="WP_168913379.1">
    <property type="nucleotide sequence ID" value="NZ_JABACI010000004.1"/>
</dbReference>
<proteinExistence type="predicted"/>
<keyword evidence="2" id="KW-1133">Transmembrane helix</keyword>
<feature type="region of interest" description="Disordered" evidence="1">
    <location>
        <begin position="2798"/>
        <end position="2818"/>
    </location>
</feature>
<feature type="region of interest" description="Disordered" evidence="1">
    <location>
        <begin position="683"/>
        <end position="710"/>
    </location>
</feature>
<evidence type="ECO:0000259" key="4">
    <source>
        <dbReference type="Pfam" id="PF19407"/>
    </source>
</evidence>
<keyword evidence="2" id="KW-0472">Membrane</keyword>
<feature type="domain" description="DUF5979" evidence="4">
    <location>
        <begin position="2366"/>
        <end position="2478"/>
    </location>
</feature>
<feature type="chain" id="PRO_5045342666" description="DUF5979 domain-containing protein" evidence="3">
    <location>
        <begin position="32"/>
        <end position="2987"/>
    </location>
</feature>
<dbReference type="Gene3D" id="2.60.40.1140">
    <property type="entry name" value="Collagen-binding surface protein Cna, B-type domain"/>
    <property type="match status" value="4"/>
</dbReference>